<dbReference type="PANTHER" id="PTHR46470:SF2">
    <property type="entry name" value="GLYCERALDEHYDE 3-PHOSPHATE PHOSPHATASE"/>
    <property type="match status" value="1"/>
</dbReference>
<comment type="cofactor">
    <cofactor evidence="1">
        <name>Mg(2+)</name>
        <dbReference type="ChEBI" id="CHEBI:18420"/>
    </cofactor>
</comment>
<organism evidence="5 6">
    <name type="scientific">Cellulosimicrobium protaetiae</name>
    <dbReference type="NCBI Taxonomy" id="2587808"/>
    <lineage>
        <taxon>Bacteria</taxon>
        <taxon>Bacillati</taxon>
        <taxon>Actinomycetota</taxon>
        <taxon>Actinomycetes</taxon>
        <taxon>Micrococcales</taxon>
        <taxon>Promicromonosporaceae</taxon>
        <taxon>Cellulosimicrobium</taxon>
    </lineage>
</organism>
<proteinExistence type="predicted"/>
<keyword evidence="6" id="KW-1185">Reference proteome</keyword>
<dbReference type="EMBL" id="CP052757">
    <property type="protein sequence ID" value="QJW36925.1"/>
    <property type="molecule type" value="Genomic_DNA"/>
</dbReference>
<evidence type="ECO:0000256" key="1">
    <source>
        <dbReference type="ARBA" id="ARBA00001946"/>
    </source>
</evidence>
<dbReference type="KEGG" id="cprt:FIC82_012765"/>
<evidence type="ECO:0000256" key="2">
    <source>
        <dbReference type="ARBA" id="ARBA00022723"/>
    </source>
</evidence>
<evidence type="ECO:0000256" key="4">
    <source>
        <dbReference type="ARBA" id="ARBA00022842"/>
    </source>
</evidence>
<dbReference type="Pfam" id="PF13419">
    <property type="entry name" value="HAD_2"/>
    <property type="match status" value="1"/>
</dbReference>
<dbReference type="PANTHER" id="PTHR46470">
    <property type="entry name" value="N-ACYLNEURAMINATE-9-PHOSPHATASE"/>
    <property type="match status" value="1"/>
</dbReference>
<sequence length="220" mass="22916">MIWLLDLDNTLVGRDDAFAAWAADAVARAGRDASDLAAIVAADQGGFAVKTDVARVIVDRLAWDEDLPTAVDRFRTGILDHVRAYDGALDLLDDLRAGGDLVVVVTNGTSAQQRGKLARCGVEAHVDAVVVSGEEGVDKPDPRLLEIALERVGAADADRAQVWMVGDAAHADVAAGRAAGVRTGWVSRGRAWTDGPLPDAVGTTVHDVVAVARGAALLAP</sequence>
<name>A0A6M5UI01_9MICO</name>
<accession>A0A6M5UI01</accession>
<dbReference type="SFLD" id="SFLDS00003">
    <property type="entry name" value="Haloacid_Dehalogenase"/>
    <property type="match status" value="1"/>
</dbReference>
<dbReference type="Gene3D" id="3.40.50.1000">
    <property type="entry name" value="HAD superfamily/HAD-like"/>
    <property type="match status" value="1"/>
</dbReference>
<dbReference type="GO" id="GO:0046872">
    <property type="term" value="F:metal ion binding"/>
    <property type="evidence" value="ECO:0007669"/>
    <property type="project" value="UniProtKB-KW"/>
</dbReference>
<dbReference type="NCBIfam" id="TIGR01549">
    <property type="entry name" value="HAD-SF-IA-v1"/>
    <property type="match status" value="1"/>
</dbReference>
<gene>
    <name evidence="5" type="ORF">FIC82_012765</name>
</gene>
<keyword evidence="2" id="KW-0479">Metal-binding</keyword>
<keyword evidence="3 5" id="KW-0378">Hydrolase</keyword>
<dbReference type="InterPro" id="IPR036412">
    <property type="entry name" value="HAD-like_sf"/>
</dbReference>
<keyword evidence="4" id="KW-0460">Magnesium</keyword>
<evidence type="ECO:0000256" key="3">
    <source>
        <dbReference type="ARBA" id="ARBA00022801"/>
    </source>
</evidence>
<dbReference type="AlphaFoldDB" id="A0A6M5UI01"/>
<dbReference type="GO" id="GO:0016791">
    <property type="term" value="F:phosphatase activity"/>
    <property type="evidence" value="ECO:0007669"/>
    <property type="project" value="TreeGrafter"/>
</dbReference>
<dbReference type="OrthoDB" id="3680851at2"/>
<dbReference type="Proteomes" id="UP000451354">
    <property type="component" value="Chromosome"/>
</dbReference>
<dbReference type="RefSeq" id="WP_154798800.1">
    <property type="nucleotide sequence ID" value="NZ_CP052757.1"/>
</dbReference>
<dbReference type="InterPro" id="IPR006439">
    <property type="entry name" value="HAD-SF_hydro_IA"/>
</dbReference>
<dbReference type="InterPro" id="IPR051400">
    <property type="entry name" value="HAD-like_hydrolase"/>
</dbReference>
<dbReference type="GO" id="GO:0044281">
    <property type="term" value="P:small molecule metabolic process"/>
    <property type="evidence" value="ECO:0007669"/>
    <property type="project" value="UniProtKB-ARBA"/>
</dbReference>
<protein>
    <submittedName>
        <fullName evidence="5">HAD family hydrolase</fullName>
    </submittedName>
</protein>
<dbReference type="SUPFAM" id="SSF56784">
    <property type="entry name" value="HAD-like"/>
    <property type="match status" value="1"/>
</dbReference>
<reference evidence="6" key="1">
    <citation type="journal article" date="2022" name="Int. J. Syst. Evol. Microbiol.">
        <title>Cellulosimicrobium protaetiae sp. nov., isolated from the gut of the larva of Protaetia brevitarsis seulensis.</title>
        <authorList>
            <person name="Le Han H."/>
            <person name="Nguyen T.T.H."/>
            <person name="Li Z."/>
            <person name="Shin N.R."/>
            <person name="Kim S.G."/>
        </authorList>
    </citation>
    <scope>NUCLEOTIDE SEQUENCE [LARGE SCALE GENOMIC DNA]</scope>
    <source>
        <strain evidence="6">BI34</strain>
    </source>
</reference>
<dbReference type="InterPro" id="IPR041492">
    <property type="entry name" value="HAD_2"/>
</dbReference>
<dbReference type="InterPro" id="IPR023214">
    <property type="entry name" value="HAD_sf"/>
</dbReference>
<evidence type="ECO:0000313" key="6">
    <source>
        <dbReference type="Proteomes" id="UP000451354"/>
    </source>
</evidence>
<dbReference type="SFLD" id="SFLDG01129">
    <property type="entry name" value="C1.5:_HAD__Beta-PGM__Phosphata"/>
    <property type="match status" value="1"/>
</dbReference>
<evidence type="ECO:0000313" key="5">
    <source>
        <dbReference type="EMBL" id="QJW36925.1"/>
    </source>
</evidence>